<keyword evidence="2" id="KW-1185">Reference proteome</keyword>
<gene>
    <name evidence="1" type="ORF">PUR29_35080</name>
</gene>
<dbReference type="EMBL" id="JAQYXP010000006">
    <property type="protein sequence ID" value="MEN3238666.1"/>
    <property type="molecule type" value="Genomic_DNA"/>
</dbReference>
<evidence type="ECO:0000313" key="1">
    <source>
        <dbReference type="EMBL" id="MEN3238666.1"/>
    </source>
</evidence>
<dbReference type="Proteomes" id="UP001407347">
    <property type="component" value="Unassembled WGS sequence"/>
</dbReference>
<organism evidence="1 2">
    <name type="scientific">Methylobacterium ajmalii</name>
    <dbReference type="NCBI Taxonomy" id="2738439"/>
    <lineage>
        <taxon>Bacteria</taxon>
        <taxon>Pseudomonadati</taxon>
        <taxon>Pseudomonadota</taxon>
        <taxon>Alphaproteobacteria</taxon>
        <taxon>Hyphomicrobiales</taxon>
        <taxon>Methylobacteriaceae</taxon>
        <taxon>Methylobacterium</taxon>
    </lineage>
</organism>
<name>A0ABV0A4I3_9HYPH</name>
<protein>
    <submittedName>
        <fullName evidence="1">Uncharacterized protein</fullName>
    </submittedName>
</protein>
<comment type="caution">
    <text evidence="1">The sequence shown here is derived from an EMBL/GenBank/DDBJ whole genome shotgun (WGS) entry which is preliminary data.</text>
</comment>
<accession>A0ABV0A4I3</accession>
<sequence length="79" mass="8727">MRQYRAPSGHLIIGTADVLLATAIIQGFASTGEPIYMGESEVDWDTQTGRTRDGKPIYVCDAGEEWTLDQCVAEEHPRT</sequence>
<evidence type="ECO:0000313" key="2">
    <source>
        <dbReference type="Proteomes" id="UP001407347"/>
    </source>
</evidence>
<proteinExistence type="predicted"/>
<reference evidence="1 2" key="1">
    <citation type="journal article" date="2023" name="PLoS ONE">
        <title>Complete genome assembly of Hawai'i environmental nontuberculous mycobacteria reveals unexpected co-isolation with methylobacteria.</title>
        <authorList>
            <person name="Hendrix J."/>
            <person name="Epperson L.E."/>
            <person name="Tong E.I."/>
            <person name="Chan Y.L."/>
            <person name="Hasan N.A."/>
            <person name="Dawrs S.N."/>
            <person name="Norton G.J."/>
            <person name="Virdi R."/>
            <person name="Crooks J.L."/>
            <person name="Chan E.D."/>
            <person name="Honda J.R."/>
            <person name="Strong M."/>
        </authorList>
    </citation>
    <scope>NUCLEOTIDE SEQUENCE [LARGE SCALE GENOMIC DNA]</scope>
    <source>
        <strain evidence="1 2">NJH_HI04-1</strain>
    </source>
</reference>
<dbReference type="RefSeq" id="WP_346013792.1">
    <property type="nucleotide sequence ID" value="NZ_JAQYXP010000006.1"/>
</dbReference>